<feature type="chain" id="PRO_5040288328" description="GPI anchored serine-rich protein" evidence="2">
    <location>
        <begin position="18"/>
        <end position="302"/>
    </location>
</feature>
<name>A0A9N9M0K0_9HELO</name>
<dbReference type="OrthoDB" id="3565477at2759"/>
<keyword evidence="2" id="KW-0732">Signal</keyword>
<organism evidence="3 4">
    <name type="scientific">Hymenoscyphus albidus</name>
    <dbReference type="NCBI Taxonomy" id="595503"/>
    <lineage>
        <taxon>Eukaryota</taxon>
        <taxon>Fungi</taxon>
        <taxon>Dikarya</taxon>
        <taxon>Ascomycota</taxon>
        <taxon>Pezizomycotina</taxon>
        <taxon>Leotiomycetes</taxon>
        <taxon>Helotiales</taxon>
        <taxon>Helotiaceae</taxon>
        <taxon>Hymenoscyphus</taxon>
    </lineage>
</organism>
<comment type="caution">
    <text evidence="3">The sequence shown here is derived from an EMBL/GenBank/DDBJ whole genome shotgun (WGS) entry which is preliminary data.</text>
</comment>
<evidence type="ECO:0000313" key="4">
    <source>
        <dbReference type="Proteomes" id="UP000701801"/>
    </source>
</evidence>
<dbReference type="Proteomes" id="UP000701801">
    <property type="component" value="Unassembled WGS sequence"/>
</dbReference>
<feature type="region of interest" description="Disordered" evidence="1">
    <location>
        <begin position="129"/>
        <end position="187"/>
    </location>
</feature>
<sequence>MKASLVSALSVVAVVSAASNDTMVTSTILLTKVATVTSCAPTVTNCPVGRVTSEIFTTTTICPVSATFVPAPSTTPAAGPVTQTFYNTKVYTITSCPPSVTNCPVGMVTSAVVTSTSVGPVPTGPACSGPGCPAPGNGNSGTPSGPGSEDGDDEDDVEDEGDHPHAENTEENNSGTPSNPGEMGNCGPAITSYITVTAGHLPSPVPAGPASVGVQSAPAGCGGPGSPKCPIATGTPSYPSKAATCGGPGSPACPIYGTAAPSAGGFIGGFTNATSEIPFTGGAATQKATGLLMAVGIIAALL</sequence>
<evidence type="ECO:0008006" key="5">
    <source>
        <dbReference type="Google" id="ProtNLM"/>
    </source>
</evidence>
<reference evidence="3" key="1">
    <citation type="submission" date="2021-07" db="EMBL/GenBank/DDBJ databases">
        <authorList>
            <person name="Durling M."/>
        </authorList>
    </citation>
    <scope>NUCLEOTIDE SEQUENCE</scope>
</reference>
<evidence type="ECO:0000256" key="2">
    <source>
        <dbReference type="SAM" id="SignalP"/>
    </source>
</evidence>
<evidence type="ECO:0000313" key="3">
    <source>
        <dbReference type="EMBL" id="CAG8981817.1"/>
    </source>
</evidence>
<gene>
    <name evidence="3" type="ORF">HYALB_00013846</name>
</gene>
<protein>
    <recommendedName>
        <fullName evidence="5">GPI anchored serine-rich protein</fullName>
    </recommendedName>
</protein>
<feature type="signal peptide" evidence="2">
    <location>
        <begin position="1"/>
        <end position="17"/>
    </location>
</feature>
<proteinExistence type="predicted"/>
<feature type="compositionally biased region" description="Acidic residues" evidence="1">
    <location>
        <begin position="149"/>
        <end position="161"/>
    </location>
</feature>
<evidence type="ECO:0000256" key="1">
    <source>
        <dbReference type="SAM" id="MobiDB-lite"/>
    </source>
</evidence>
<dbReference type="AlphaFoldDB" id="A0A9N9M0K0"/>
<dbReference type="EMBL" id="CAJVRM010000519">
    <property type="protein sequence ID" value="CAG8981817.1"/>
    <property type="molecule type" value="Genomic_DNA"/>
</dbReference>
<accession>A0A9N9M0K0</accession>
<feature type="compositionally biased region" description="Low complexity" evidence="1">
    <location>
        <begin position="129"/>
        <end position="147"/>
    </location>
</feature>
<keyword evidence="4" id="KW-1185">Reference proteome</keyword>